<reference evidence="10 11" key="1">
    <citation type="submission" date="2019-03" db="EMBL/GenBank/DDBJ databases">
        <title>Genomic Encyclopedia of Type Strains, Phase III (KMG-III): the genomes of soil and plant-associated and newly described type strains.</title>
        <authorList>
            <person name="Whitman W."/>
        </authorList>
    </citation>
    <scope>NUCLEOTIDE SEQUENCE [LARGE SCALE GENOMIC DNA]</scope>
    <source>
        <strain evidence="10 11">CECT 8976</strain>
    </source>
</reference>
<evidence type="ECO:0000256" key="8">
    <source>
        <dbReference type="RuleBase" id="RU363032"/>
    </source>
</evidence>
<comment type="similarity">
    <text evidence="2">Belongs to the binding-protein-dependent transport system permease family. CysTW subfamily.</text>
</comment>
<dbReference type="CDD" id="cd06261">
    <property type="entry name" value="TM_PBP2"/>
    <property type="match status" value="1"/>
</dbReference>
<comment type="caution">
    <text evidence="10">The sequence shown here is derived from an EMBL/GenBank/DDBJ whole genome shotgun (WGS) entry which is preliminary data.</text>
</comment>
<keyword evidence="7 8" id="KW-0472">Membrane</keyword>
<keyword evidence="6 8" id="KW-1133">Transmembrane helix</keyword>
<dbReference type="RefSeq" id="WP_208108268.1">
    <property type="nucleotide sequence ID" value="NZ_SNZP01000006.1"/>
</dbReference>
<dbReference type="PROSITE" id="PS50928">
    <property type="entry name" value="ABC_TM1"/>
    <property type="match status" value="1"/>
</dbReference>
<feature type="transmembrane region" description="Helical" evidence="8">
    <location>
        <begin position="223"/>
        <end position="245"/>
    </location>
</feature>
<dbReference type="SUPFAM" id="SSF161098">
    <property type="entry name" value="MetI-like"/>
    <property type="match status" value="1"/>
</dbReference>
<dbReference type="PANTHER" id="PTHR42929">
    <property type="entry name" value="INNER MEMBRANE ABC TRANSPORTER PERMEASE PROTEIN YDCU-RELATED-RELATED"/>
    <property type="match status" value="1"/>
</dbReference>
<evidence type="ECO:0000259" key="9">
    <source>
        <dbReference type="PROSITE" id="PS50928"/>
    </source>
</evidence>
<dbReference type="Pfam" id="PF00528">
    <property type="entry name" value="BPD_transp_1"/>
    <property type="match status" value="1"/>
</dbReference>
<keyword evidence="3 8" id="KW-0813">Transport</keyword>
<evidence type="ECO:0000256" key="3">
    <source>
        <dbReference type="ARBA" id="ARBA00022448"/>
    </source>
</evidence>
<gene>
    <name evidence="10" type="ORF">DFP86_10662</name>
</gene>
<dbReference type="Proteomes" id="UP000295611">
    <property type="component" value="Unassembled WGS sequence"/>
</dbReference>
<dbReference type="InterPro" id="IPR000515">
    <property type="entry name" value="MetI-like"/>
</dbReference>
<name>A0A4R7B656_9NEIS</name>
<dbReference type="InterPro" id="IPR035906">
    <property type="entry name" value="MetI-like_sf"/>
</dbReference>
<evidence type="ECO:0000313" key="11">
    <source>
        <dbReference type="Proteomes" id="UP000295611"/>
    </source>
</evidence>
<dbReference type="PANTHER" id="PTHR42929:SF1">
    <property type="entry name" value="INNER MEMBRANE ABC TRANSPORTER PERMEASE PROTEIN YDCU-RELATED"/>
    <property type="match status" value="1"/>
</dbReference>
<evidence type="ECO:0000256" key="4">
    <source>
        <dbReference type="ARBA" id="ARBA00022475"/>
    </source>
</evidence>
<feature type="transmembrane region" description="Helical" evidence="8">
    <location>
        <begin position="282"/>
        <end position="299"/>
    </location>
</feature>
<evidence type="ECO:0000256" key="7">
    <source>
        <dbReference type="ARBA" id="ARBA00023136"/>
    </source>
</evidence>
<feature type="transmembrane region" description="Helical" evidence="8">
    <location>
        <begin position="184"/>
        <end position="203"/>
    </location>
</feature>
<feature type="transmembrane region" description="Helical" evidence="8">
    <location>
        <begin position="151"/>
        <end position="172"/>
    </location>
</feature>
<feature type="transmembrane region" description="Helical" evidence="8">
    <location>
        <begin position="82"/>
        <end position="107"/>
    </location>
</feature>
<sequence>MPHDTARRGLSRLTDRVYLSPTLWLCLLLAPPLLWFGLVYIGSLLTLLVQSFFSFDDFTMNVSTVLTLDNYRALLSPANLDVILRTLSMAAAVTLASAILAFPLAYYMARYARGWKKGFFYVAVMLPMWASYIVKAYSWTVILAKGGLVYWFYRSFGLSGVVDWLLSLPGIGGGTLATSNLGRFTVFTYIWLPFMILPIQAALERVPGSLVQAAADLGATPWQAFRTIILPLAFPGVVAGSIFTFSLTLGDYIIPQLFGPSGLFIGTMVYTMQGAIGNLPMAGAFTLVPVLIIALYLSIAKRLGAFDAL</sequence>
<dbReference type="Gene3D" id="1.10.3720.10">
    <property type="entry name" value="MetI-like"/>
    <property type="match status" value="1"/>
</dbReference>
<feature type="transmembrane region" description="Helical" evidence="8">
    <location>
        <begin position="257"/>
        <end position="276"/>
    </location>
</feature>
<feature type="transmembrane region" description="Helical" evidence="8">
    <location>
        <begin position="119"/>
        <end position="139"/>
    </location>
</feature>
<keyword evidence="5 8" id="KW-0812">Transmembrane</keyword>
<dbReference type="GO" id="GO:0005886">
    <property type="term" value="C:plasma membrane"/>
    <property type="evidence" value="ECO:0007669"/>
    <property type="project" value="UniProtKB-SubCell"/>
</dbReference>
<proteinExistence type="inferred from homology"/>
<dbReference type="AlphaFoldDB" id="A0A4R7B656"/>
<comment type="subcellular location">
    <subcellularLocation>
        <location evidence="1 8">Cell membrane</location>
        <topology evidence="1 8">Multi-pass membrane protein</topology>
    </subcellularLocation>
</comment>
<evidence type="ECO:0000313" key="10">
    <source>
        <dbReference type="EMBL" id="TDR79923.1"/>
    </source>
</evidence>
<protein>
    <submittedName>
        <fullName evidence="10">Putative spermidine/putrescine transport system permease protein</fullName>
    </submittedName>
</protein>
<accession>A0A4R7B656</accession>
<dbReference type="GO" id="GO:0055085">
    <property type="term" value="P:transmembrane transport"/>
    <property type="evidence" value="ECO:0007669"/>
    <property type="project" value="InterPro"/>
</dbReference>
<feature type="domain" description="ABC transmembrane type-1" evidence="9">
    <location>
        <begin position="83"/>
        <end position="297"/>
    </location>
</feature>
<keyword evidence="4" id="KW-1003">Cell membrane</keyword>
<organism evidence="10 11">
    <name type="scientific">Paludibacterium purpuratum</name>
    <dbReference type="NCBI Taxonomy" id="1144873"/>
    <lineage>
        <taxon>Bacteria</taxon>
        <taxon>Pseudomonadati</taxon>
        <taxon>Pseudomonadota</taxon>
        <taxon>Betaproteobacteria</taxon>
        <taxon>Neisseriales</taxon>
        <taxon>Chromobacteriaceae</taxon>
        <taxon>Paludibacterium</taxon>
    </lineage>
</organism>
<evidence type="ECO:0000256" key="5">
    <source>
        <dbReference type="ARBA" id="ARBA00022692"/>
    </source>
</evidence>
<evidence type="ECO:0000256" key="2">
    <source>
        <dbReference type="ARBA" id="ARBA00007069"/>
    </source>
</evidence>
<feature type="transmembrane region" description="Helical" evidence="8">
    <location>
        <begin position="21"/>
        <end position="53"/>
    </location>
</feature>
<evidence type="ECO:0000256" key="1">
    <source>
        <dbReference type="ARBA" id="ARBA00004651"/>
    </source>
</evidence>
<evidence type="ECO:0000256" key="6">
    <source>
        <dbReference type="ARBA" id="ARBA00022989"/>
    </source>
</evidence>
<keyword evidence="11" id="KW-1185">Reference proteome</keyword>
<dbReference type="EMBL" id="SNZP01000006">
    <property type="protein sequence ID" value="TDR79923.1"/>
    <property type="molecule type" value="Genomic_DNA"/>
</dbReference>